<comment type="subcellular location">
    <subcellularLocation>
        <location evidence="1">Cell membrane</location>
        <topology evidence="1">Lipid-anchor</topology>
    </subcellularLocation>
</comment>
<evidence type="ECO:0000256" key="7">
    <source>
        <dbReference type="SAM" id="SignalP"/>
    </source>
</evidence>
<evidence type="ECO:0000256" key="5">
    <source>
        <dbReference type="ARBA" id="ARBA00023136"/>
    </source>
</evidence>
<evidence type="ECO:0000259" key="8">
    <source>
        <dbReference type="Pfam" id="PF02608"/>
    </source>
</evidence>
<feature type="domain" description="ABC transporter substrate-binding protein PnrA-like" evidence="8">
    <location>
        <begin position="29"/>
        <end position="315"/>
    </location>
</feature>
<evidence type="ECO:0000256" key="6">
    <source>
        <dbReference type="ARBA" id="ARBA00023288"/>
    </source>
</evidence>
<dbReference type="SUPFAM" id="SSF53822">
    <property type="entry name" value="Periplasmic binding protein-like I"/>
    <property type="match status" value="1"/>
</dbReference>
<protein>
    <submittedName>
        <fullName evidence="9">Transcriptional activator of comK protein</fullName>
    </submittedName>
</protein>
<dbReference type="InterPro" id="IPR003760">
    <property type="entry name" value="PnrA-like"/>
</dbReference>
<evidence type="ECO:0000313" key="10">
    <source>
        <dbReference type="Proteomes" id="UP000198571"/>
    </source>
</evidence>
<reference evidence="10" key="1">
    <citation type="submission" date="2016-10" db="EMBL/GenBank/DDBJ databases">
        <authorList>
            <person name="Varghese N."/>
            <person name="Submissions S."/>
        </authorList>
    </citation>
    <scope>NUCLEOTIDE SEQUENCE [LARGE SCALE GENOMIC DNA]</scope>
    <source>
        <strain evidence="10">S9</strain>
    </source>
</reference>
<dbReference type="InterPro" id="IPR028082">
    <property type="entry name" value="Peripla_BP_I"/>
</dbReference>
<keyword evidence="6" id="KW-0449">Lipoprotein</keyword>
<dbReference type="InterPro" id="IPR050957">
    <property type="entry name" value="BMP_lipoprotein"/>
</dbReference>
<evidence type="ECO:0000256" key="2">
    <source>
        <dbReference type="ARBA" id="ARBA00008610"/>
    </source>
</evidence>
<evidence type="ECO:0000256" key="4">
    <source>
        <dbReference type="ARBA" id="ARBA00022729"/>
    </source>
</evidence>
<gene>
    <name evidence="9" type="ORF">SAMN05518684_105237</name>
</gene>
<dbReference type="GO" id="GO:0005886">
    <property type="term" value="C:plasma membrane"/>
    <property type="evidence" value="ECO:0007669"/>
    <property type="project" value="UniProtKB-SubCell"/>
</dbReference>
<evidence type="ECO:0000256" key="1">
    <source>
        <dbReference type="ARBA" id="ARBA00004193"/>
    </source>
</evidence>
<proteinExistence type="inferred from homology"/>
<organism evidence="9 10">
    <name type="scientific">Salipaludibacillus aurantiacus</name>
    <dbReference type="NCBI Taxonomy" id="1601833"/>
    <lineage>
        <taxon>Bacteria</taxon>
        <taxon>Bacillati</taxon>
        <taxon>Bacillota</taxon>
        <taxon>Bacilli</taxon>
        <taxon>Bacillales</taxon>
        <taxon>Bacillaceae</taxon>
    </lineage>
</organism>
<dbReference type="Gene3D" id="3.40.50.2300">
    <property type="match status" value="2"/>
</dbReference>
<dbReference type="RefSeq" id="WP_093050080.1">
    <property type="nucleotide sequence ID" value="NZ_FOGT01000005.1"/>
</dbReference>
<sequence>MNRKILLFVFALFLLLAGCAQAQEKPLDKIGVLLPHPVDDRGWNSKGYQGILKVQSAMDLEISLKEDIRSSEAVKEAIREFAEEEAGLIIGHSHIYADIFMEVKDDFPSIHFVSFNGEVEGDNITSLHFDGYAMGYFAGMLASEMSEEGTIGTIAAFPFQPEVQGYEDGANYHSPSVNVLVEYVESWADEEKAVEVFHEMKNKGADIFYPAGDGYHVRVVEEVKKEGLYAIGYVGDQIDLGESTILTSTVQEVEKLYEYVATQFKNGELETGNKYYDFQEEVISLGSFGQEVPEDIKKWLEEQVDTYIQTGKLPHETN</sequence>
<comment type="similarity">
    <text evidence="2">Belongs to the BMP lipoprotein family.</text>
</comment>
<dbReference type="STRING" id="1601833.SAMN05518684_105237"/>
<feature type="chain" id="PRO_5011703775" evidence="7">
    <location>
        <begin position="23"/>
        <end position="318"/>
    </location>
</feature>
<dbReference type="AlphaFoldDB" id="A0A1H9TD99"/>
<dbReference type="PANTHER" id="PTHR34296">
    <property type="entry name" value="TRANSCRIPTIONAL ACTIVATOR PROTEIN MED"/>
    <property type="match status" value="1"/>
</dbReference>
<dbReference type="Proteomes" id="UP000198571">
    <property type="component" value="Unassembled WGS sequence"/>
</dbReference>
<feature type="signal peptide" evidence="7">
    <location>
        <begin position="1"/>
        <end position="22"/>
    </location>
</feature>
<accession>A0A1H9TD99</accession>
<dbReference type="PROSITE" id="PS51257">
    <property type="entry name" value="PROKAR_LIPOPROTEIN"/>
    <property type="match status" value="1"/>
</dbReference>
<evidence type="ECO:0000256" key="3">
    <source>
        <dbReference type="ARBA" id="ARBA00022475"/>
    </source>
</evidence>
<dbReference type="Pfam" id="PF02608">
    <property type="entry name" value="Bmp"/>
    <property type="match status" value="1"/>
</dbReference>
<dbReference type="EMBL" id="FOGT01000005">
    <property type="protein sequence ID" value="SER94593.1"/>
    <property type="molecule type" value="Genomic_DNA"/>
</dbReference>
<keyword evidence="3" id="KW-1003">Cell membrane</keyword>
<keyword evidence="4 7" id="KW-0732">Signal</keyword>
<dbReference type="OrthoDB" id="2556857at2"/>
<keyword evidence="10" id="KW-1185">Reference proteome</keyword>
<keyword evidence="5" id="KW-0472">Membrane</keyword>
<name>A0A1H9TD99_9BACI</name>
<dbReference type="PANTHER" id="PTHR34296:SF2">
    <property type="entry name" value="ABC TRANSPORTER GUANOSINE-BINDING PROTEIN NUPN"/>
    <property type="match status" value="1"/>
</dbReference>
<evidence type="ECO:0000313" key="9">
    <source>
        <dbReference type="EMBL" id="SER94593.1"/>
    </source>
</evidence>